<evidence type="ECO:0000313" key="2">
    <source>
        <dbReference type="EMBL" id="MDY7220456.1"/>
    </source>
</evidence>
<dbReference type="Proteomes" id="UP001294570">
    <property type="component" value="Unassembled WGS sequence"/>
</dbReference>
<proteinExistence type="predicted"/>
<dbReference type="SUPFAM" id="SSF53474">
    <property type="entry name" value="alpha/beta-Hydrolases"/>
    <property type="match status" value="1"/>
</dbReference>
<dbReference type="RefSeq" id="WP_321554537.1">
    <property type="nucleotide sequence ID" value="NZ_JAXIVU010000032.1"/>
</dbReference>
<name>A0ABU5GVY3_9GAMM</name>
<accession>A0ABU5GVY3</accession>
<dbReference type="Pfam" id="PF00561">
    <property type="entry name" value="Abhydrolase_1"/>
    <property type="match status" value="1"/>
</dbReference>
<organism evidence="2 3">
    <name type="scientific">Denitrificimonas halotolerans</name>
    <dbReference type="NCBI Taxonomy" id="3098930"/>
    <lineage>
        <taxon>Bacteria</taxon>
        <taxon>Pseudomonadati</taxon>
        <taxon>Pseudomonadota</taxon>
        <taxon>Gammaproteobacteria</taxon>
        <taxon>Pseudomonadales</taxon>
        <taxon>Pseudomonadaceae</taxon>
        <taxon>Denitrificimonas</taxon>
    </lineage>
</organism>
<sequence>MDKRLVILPGWGFSSTVLQPLADELQYALAGFTVQLQPLPQMAGLNLEVVLAQLDQQLPEHCWLLGWSLGGMLATTLAARRVERCPGVISYASNACFVARAGWSEAMPASTFSEFYRLCSEDLQAGIKRFALLCSQGAEHARQLSRELYGLTQTSKDSLAGLDCLAELDTRSAISRFTGAQLHMLAQNDALVPASVAADLQALNSKAQVQILGQSHASPVAQVQLLAQSITSFIGNEQHA</sequence>
<reference evidence="2 3" key="1">
    <citation type="submission" date="2023-12" db="EMBL/GenBank/DDBJ databases">
        <title>Denitrificimonas halotolerans sp. nov.,a novel species isolated from landfill leachate.</title>
        <authorList>
            <person name="Wang S."/>
        </authorList>
    </citation>
    <scope>NUCLEOTIDE SEQUENCE [LARGE SCALE GENOMIC DNA]</scope>
    <source>
        <strain evidence="2 3">JX-1</strain>
    </source>
</reference>
<dbReference type="InterPro" id="IPR029058">
    <property type="entry name" value="AB_hydrolase_fold"/>
</dbReference>
<dbReference type="EMBL" id="JAXIVU010000032">
    <property type="protein sequence ID" value="MDY7220456.1"/>
    <property type="molecule type" value="Genomic_DNA"/>
</dbReference>
<dbReference type="Gene3D" id="3.40.50.1820">
    <property type="entry name" value="alpha/beta hydrolase"/>
    <property type="match status" value="1"/>
</dbReference>
<gene>
    <name evidence="2" type="ORF">TOI97_12880</name>
</gene>
<dbReference type="InterPro" id="IPR000073">
    <property type="entry name" value="AB_hydrolase_1"/>
</dbReference>
<comment type="caution">
    <text evidence="2">The sequence shown here is derived from an EMBL/GenBank/DDBJ whole genome shotgun (WGS) entry which is preliminary data.</text>
</comment>
<keyword evidence="3" id="KW-1185">Reference proteome</keyword>
<evidence type="ECO:0000259" key="1">
    <source>
        <dbReference type="Pfam" id="PF00561"/>
    </source>
</evidence>
<protein>
    <submittedName>
        <fullName evidence="2">Transporter</fullName>
    </submittedName>
</protein>
<feature type="domain" description="AB hydrolase-1" evidence="1">
    <location>
        <begin position="54"/>
        <end position="203"/>
    </location>
</feature>
<evidence type="ECO:0000313" key="3">
    <source>
        <dbReference type="Proteomes" id="UP001294570"/>
    </source>
</evidence>